<dbReference type="EMBL" id="LAZR01000603">
    <property type="protein sequence ID" value="KKN63046.1"/>
    <property type="molecule type" value="Genomic_DNA"/>
</dbReference>
<organism evidence="1">
    <name type="scientific">marine sediment metagenome</name>
    <dbReference type="NCBI Taxonomy" id="412755"/>
    <lineage>
        <taxon>unclassified sequences</taxon>
        <taxon>metagenomes</taxon>
        <taxon>ecological metagenomes</taxon>
    </lineage>
</organism>
<gene>
    <name evidence="1" type="ORF">LCGC14_0505730</name>
</gene>
<comment type="caution">
    <text evidence="1">The sequence shown here is derived from an EMBL/GenBank/DDBJ whole genome shotgun (WGS) entry which is preliminary data.</text>
</comment>
<dbReference type="AlphaFoldDB" id="A0A0F9UPB5"/>
<evidence type="ECO:0000313" key="1">
    <source>
        <dbReference type="EMBL" id="KKN63046.1"/>
    </source>
</evidence>
<name>A0A0F9UPB5_9ZZZZ</name>
<sequence>MRWLYILALASLTTSVQAQDTGTTAEDHDADGMMEELTLETAPFRQDIEITCSFVYECVESKPCSKSDFAPEITGNAGGLTPNDLVVQSYMRIDGEMIELIGVKSNMALSLSGGSFAARHLMSIAADGTTRYTVHYADGPTLISYLGTCN</sequence>
<proteinExistence type="predicted"/>
<protein>
    <submittedName>
        <fullName evidence="1">Uncharacterized protein</fullName>
    </submittedName>
</protein>
<accession>A0A0F9UPB5</accession>
<reference evidence="1" key="1">
    <citation type="journal article" date="2015" name="Nature">
        <title>Complex archaea that bridge the gap between prokaryotes and eukaryotes.</title>
        <authorList>
            <person name="Spang A."/>
            <person name="Saw J.H."/>
            <person name="Jorgensen S.L."/>
            <person name="Zaremba-Niedzwiedzka K."/>
            <person name="Martijn J."/>
            <person name="Lind A.E."/>
            <person name="van Eijk R."/>
            <person name="Schleper C."/>
            <person name="Guy L."/>
            <person name="Ettema T.J."/>
        </authorList>
    </citation>
    <scope>NUCLEOTIDE SEQUENCE</scope>
</reference>